<dbReference type="InterPro" id="IPR029062">
    <property type="entry name" value="Class_I_gatase-like"/>
</dbReference>
<keyword evidence="4" id="KW-1185">Reference proteome</keyword>
<accession>A0A517RKI9</accession>
<dbReference type="Proteomes" id="UP000317171">
    <property type="component" value="Chromosome"/>
</dbReference>
<keyword evidence="1" id="KW-0472">Membrane</keyword>
<dbReference type="PROSITE" id="PS50234">
    <property type="entry name" value="VWFA"/>
    <property type="match status" value="1"/>
</dbReference>
<evidence type="ECO:0000313" key="4">
    <source>
        <dbReference type="Proteomes" id="UP000317171"/>
    </source>
</evidence>
<feature type="transmembrane region" description="Helical" evidence="1">
    <location>
        <begin position="81"/>
        <end position="103"/>
    </location>
</feature>
<dbReference type="KEGG" id="gaz:Pan241w_44880"/>
<evidence type="ECO:0000256" key="1">
    <source>
        <dbReference type="SAM" id="Phobius"/>
    </source>
</evidence>
<dbReference type="Gene3D" id="3.40.50.410">
    <property type="entry name" value="von Willebrand factor, type A domain"/>
    <property type="match status" value="1"/>
</dbReference>
<proteinExistence type="predicted"/>
<evidence type="ECO:0000259" key="2">
    <source>
        <dbReference type="PROSITE" id="PS50234"/>
    </source>
</evidence>
<dbReference type="SUPFAM" id="SSF53300">
    <property type="entry name" value="vWA-like"/>
    <property type="match status" value="1"/>
</dbReference>
<dbReference type="Gene3D" id="3.40.50.880">
    <property type="match status" value="1"/>
</dbReference>
<feature type="domain" description="VWFA" evidence="2">
    <location>
        <begin position="112"/>
        <end position="281"/>
    </location>
</feature>
<dbReference type="AlphaFoldDB" id="A0A517RKI9"/>
<feature type="transmembrane region" description="Helical" evidence="1">
    <location>
        <begin position="48"/>
        <end position="69"/>
    </location>
</feature>
<organism evidence="3 4">
    <name type="scientific">Gimesia alba</name>
    <dbReference type="NCBI Taxonomy" id="2527973"/>
    <lineage>
        <taxon>Bacteria</taxon>
        <taxon>Pseudomonadati</taxon>
        <taxon>Planctomycetota</taxon>
        <taxon>Planctomycetia</taxon>
        <taxon>Planctomycetales</taxon>
        <taxon>Planctomycetaceae</taxon>
        <taxon>Gimesia</taxon>
    </lineage>
</organism>
<dbReference type="SUPFAM" id="SSF52317">
    <property type="entry name" value="Class I glutamine amidotransferase-like"/>
    <property type="match status" value="1"/>
</dbReference>
<dbReference type="EMBL" id="CP036269">
    <property type="protein sequence ID" value="QDT44379.1"/>
    <property type="molecule type" value="Genomic_DNA"/>
</dbReference>
<reference evidence="3 4" key="1">
    <citation type="submission" date="2019-02" db="EMBL/GenBank/DDBJ databases">
        <title>Deep-cultivation of Planctomycetes and their phenomic and genomic characterization uncovers novel biology.</title>
        <authorList>
            <person name="Wiegand S."/>
            <person name="Jogler M."/>
            <person name="Boedeker C."/>
            <person name="Pinto D."/>
            <person name="Vollmers J."/>
            <person name="Rivas-Marin E."/>
            <person name="Kohn T."/>
            <person name="Peeters S.H."/>
            <person name="Heuer A."/>
            <person name="Rast P."/>
            <person name="Oberbeckmann S."/>
            <person name="Bunk B."/>
            <person name="Jeske O."/>
            <person name="Meyerdierks A."/>
            <person name="Storesund J.E."/>
            <person name="Kallscheuer N."/>
            <person name="Luecker S."/>
            <person name="Lage O.M."/>
            <person name="Pohl T."/>
            <person name="Merkel B.J."/>
            <person name="Hornburger P."/>
            <person name="Mueller R.-W."/>
            <person name="Bruemmer F."/>
            <person name="Labrenz M."/>
            <person name="Spormann A.M."/>
            <person name="Op den Camp H."/>
            <person name="Overmann J."/>
            <person name="Amann R."/>
            <person name="Jetten M.S.M."/>
            <person name="Mascher T."/>
            <person name="Medema M.H."/>
            <person name="Devos D.P."/>
            <person name="Kaster A.-K."/>
            <person name="Ovreas L."/>
            <person name="Rohde M."/>
            <person name="Galperin M.Y."/>
            <person name="Jogler C."/>
        </authorList>
    </citation>
    <scope>NUCLEOTIDE SEQUENCE [LARGE SCALE GENOMIC DNA]</scope>
    <source>
        <strain evidence="3 4">Pan241w</strain>
    </source>
</reference>
<dbReference type="Gene3D" id="2.60.40.10">
    <property type="entry name" value="Immunoglobulins"/>
    <property type="match status" value="1"/>
</dbReference>
<dbReference type="InterPro" id="IPR013783">
    <property type="entry name" value="Ig-like_fold"/>
</dbReference>
<keyword evidence="1" id="KW-1133">Transmembrane helix</keyword>
<dbReference type="CDD" id="cd00198">
    <property type="entry name" value="vWFA"/>
    <property type="match status" value="1"/>
</dbReference>
<keyword evidence="1" id="KW-0812">Transmembrane</keyword>
<dbReference type="InterPro" id="IPR036465">
    <property type="entry name" value="vWFA_dom_sf"/>
</dbReference>
<dbReference type="InterPro" id="IPR002035">
    <property type="entry name" value="VWF_A"/>
</dbReference>
<dbReference type="RefSeq" id="WP_198000070.1">
    <property type="nucleotide sequence ID" value="NZ_CP036269.1"/>
</dbReference>
<name>A0A517RKI9_9PLAN</name>
<dbReference type="PANTHER" id="PTHR37947">
    <property type="entry name" value="BLL2462 PROTEIN"/>
    <property type="match status" value="1"/>
</dbReference>
<sequence>MIQQAIHLRIFMDYLKQLLESYFDIPPAGPGQGSAWSFQWHSPWPTWLPDWCVLLLGVGILFLLIFAYLKDTAHLDLPKRTVLLSLRLVLFLIVILFLTKFTLTIHRTGLPFVAVLIDDSASMGLEDDYSLSASAAISQTAKEQAKGKNRLDLVKNLLLQDNAEFLSELQKNHKLRLYHFSEECIPLGEQGLLDKIDAELTQELLKQIEPLGTETRLFHAVQKVLNDFRGTPPTAVIVLSDGISSTGDVDLLSRAATLAKSKLVPIFPVGVGSEQPVRDLQLYDLLVDDVAFVNDPINLSAKVKSFGINSGSISVALKDAKTGVSLATRQIPVNPKKEFQKIELTFTPNKPGLFEYVFEVEPVKGEVNRKNNQQNGQVSVLDQKIRVLLVDSVPRYEYRYLKHLLERDKTIELRSILQESDLEYSSEDATALDFFPVKKEDLYQYDVVILGDADPAYFSQAVLENLDQFVREKGGGLIVIAGPRFAPHAYANTVLEALLPIEISRQIQPANQAPIVNGFQPELTSEGQFSTSIFRFADNAEQSRTIWNNLPELYWYYSADNVKPGASVFAIHPTQKGKDGQQIPIISTQRVGAGKVIFNATDDLWRWRDLVGDLYYSRYWVQAIRYLSRSKLLNQEQAVELTLDRKTYQQGDTVQFRVKFLDERLIPTDSENVTVMLERQGEVSRPVKLTPLEKSPTVFEGTFSNITEGAYHTWVSQPILQGTPPAEDFRVEVSQRELLNRDMNQSDMQKAAKETRGKYFQIFTAEELPRAIPAGHPVPLENEEPIPLWNRWEFLILFTLLISIEWLLRKRFRLV</sequence>
<protein>
    <recommendedName>
        <fullName evidence="2">VWFA domain-containing protein</fullName>
    </recommendedName>
</protein>
<dbReference type="PANTHER" id="PTHR37947:SF1">
    <property type="entry name" value="BLL2462 PROTEIN"/>
    <property type="match status" value="1"/>
</dbReference>
<evidence type="ECO:0000313" key="3">
    <source>
        <dbReference type="EMBL" id="QDT44379.1"/>
    </source>
</evidence>
<dbReference type="SMART" id="SM00327">
    <property type="entry name" value="VWA"/>
    <property type="match status" value="1"/>
</dbReference>
<gene>
    <name evidence="3" type="ORF">Pan241w_44880</name>
</gene>